<keyword evidence="1" id="KW-0472">Membrane</keyword>
<reference evidence="2 3" key="1">
    <citation type="submission" date="2021-03" db="EMBL/GenBank/DDBJ databases">
        <authorList>
            <person name="So Y."/>
        </authorList>
    </citation>
    <scope>NUCLEOTIDE SEQUENCE [LARGE SCALE GENOMIC DNA]</scope>
    <source>
        <strain evidence="2 3">PWR1</strain>
    </source>
</reference>
<feature type="transmembrane region" description="Helical" evidence="1">
    <location>
        <begin position="438"/>
        <end position="459"/>
    </location>
</feature>
<feature type="transmembrane region" description="Helical" evidence="1">
    <location>
        <begin position="357"/>
        <end position="376"/>
    </location>
</feature>
<feature type="transmembrane region" description="Helical" evidence="1">
    <location>
        <begin position="239"/>
        <end position="257"/>
    </location>
</feature>
<evidence type="ECO:0000256" key="1">
    <source>
        <dbReference type="SAM" id="Phobius"/>
    </source>
</evidence>
<keyword evidence="1" id="KW-0812">Transmembrane</keyword>
<feature type="transmembrane region" description="Helical" evidence="1">
    <location>
        <begin position="81"/>
        <end position="100"/>
    </location>
</feature>
<feature type="transmembrane region" description="Helical" evidence="1">
    <location>
        <begin position="166"/>
        <end position="183"/>
    </location>
</feature>
<keyword evidence="3" id="KW-1185">Reference proteome</keyword>
<evidence type="ECO:0008006" key="4">
    <source>
        <dbReference type="Google" id="ProtNLM"/>
    </source>
</evidence>
<feature type="transmembrane region" description="Helical" evidence="1">
    <location>
        <begin position="141"/>
        <end position="159"/>
    </location>
</feature>
<dbReference type="Proteomes" id="UP000680815">
    <property type="component" value="Unassembled WGS sequence"/>
</dbReference>
<feature type="transmembrane region" description="Helical" evidence="1">
    <location>
        <begin position="12"/>
        <end position="30"/>
    </location>
</feature>
<dbReference type="RefSeq" id="WP_209354329.1">
    <property type="nucleotide sequence ID" value="NZ_JAGIYZ010000045.1"/>
</dbReference>
<feature type="transmembrane region" description="Helical" evidence="1">
    <location>
        <begin position="209"/>
        <end position="227"/>
    </location>
</feature>
<comment type="caution">
    <text evidence="2">The sequence shown here is derived from an EMBL/GenBank/DDBJ whole genome shotgun (WGS) entry which is preliminary data.</text>
</comment>
<evidence type="ECO:0000313" key="3">
    <source>
        <dbReference type="Proteomes" id="UP000680815"/>
    </source>
</evidence>
<feature type="transmembrane region" description="Helical" evidence="1">
    <location>
        <begin position="107"/>
        <end position="129"/>
    </location>
</feature>
<feature type="transmembrane region" description="Helical" evidence="1">
    <location>
        <begin position="388"/>
        <end position="406"/>
    </location>
</feature>
<name>A0ABS4B001_9PROT</name>
<feature type="transmembrane region" description="Helical" evidence="1">
    <location>
        <begin position="269"/>
        <end position="287"/>
    </location>
</feature>
<gene>
    <name evidence="2" type="ORF">J5Y09_23725</name>
</gene>
<evidence type="ECO:0000313" key="2">
    <source>
        <dbReference type="EMBL" id="MBP0466958.1"/>
    </source>
</evidence>
<organism evidence="2 3">
    <name type="scientific">Roseomonas nitratireducens</name>
    <dbReference type="NCBI Taxonomy" id="2820810"/>
    <lineage>
        <taxon>Bacteria</taxon>
        <taxon>Pseudomonadati</taxon>
        <taxon>Pseudomonadota</taxon>
        <taxon>Alphaproteobacteria</taxon>
        <taxon>Acetobacterales</taxon>
        <taxon>Roseomonadaceae</taxon>
        <taxon>Roseomonas</taxon>
    </lineage>
</organism>
<keyword evidence="1" id="KW-1133">Transmembrane helix</keyword>
<accession>A0ABS4B001</accession>
<feature type="transmembrane region" description="Helical" evidence="1">
    <location>
        <begin position="412"/>
        <end position="431"/>
    </location>
</feature>
<feature type="transmembrane region" description="Helical" evidence="1">
    <location>
        <begin position="299"/>
        <end position="317"/>
    </location>
</feature>
<dbReference type="EMBL" id="JAGIYZ010000045">
    <property type="protein sequence ID" value="MBP0466958.1"/>
    <property type="molecule type" value="Genomic_DNA"/>
</dbReference>
<protein>
    <recommendedName>
        <fullName evidence="4">Glycosyltransferase RgtA/B/C/D-like domain-containing protein</fullName>
    </recommendedName>
</protein>
<proteinExistence type="predicted"/>
<sequence>MPPDPPSRIGPALVIVAILLVALIQVASLGNPAAPRVFEGALADPDAYLRLIRILDLREGAGWFDDVTPRLNAPDGLLVQWTRPVDLLILLPALLLEALAGLSPRQALIVSGIVLSPVLHAGAVVAAAWAARAIWPGSAPWHALVLAAGAPAAVTYSGFGRADHHALILLAITLAIGAALRALRPDGSGRAALAAGAALGLGVWTGPEVLLIAAPLLLATGLAAVIAEDGRELAAQGERMALGMAGIIVLAMLVEHAPAEWLVAEYDRVSIHHLSIALFAAAVFRVARIAGAATRGRRFLVAASAGGAALALLILLFPGTVKGPLGGADPAYLLHLHPTIAENRPLPPFAPGSLLEATVYAGGTALGGVLALALAYPGWRRDGRWPAGLALAAILAVGIAASFAARRFTLDLAPAAAIAAAGLLGAILHAAWPRSAALRAALGGGLFLGMLAVPFAGLFSPRPIAGAAPADAGCPWTEMAEWLAAERPGVAAGAAAPILMAGDLFMGSEIAWRAPHRSVAAPHHRGGGAIADTVAVLDATEPEAARAILARRGVSLLLTCVTTPVLPLRDGSFAATLRDGDVPSWLRPVPLPAGLSAFRLYAVVPAR</sequence>